<protein>
    <recommendedName>
        <fullName evidence="3">Spy/CpxP family protein refolding chaperone</fullName>
    </recommendedName>
</protein>
<organism evidence="1 2">
    <name type="scientific">Ancylobacter amanitiformis</name>
    <dbReference type="NCBI Taxonomy" id="217069"/>
    <lineage>
        <taxon>Bacteria</taxon>
        <taxon>Pseudomonadati</taxon>
        <taxon>Pseudomonadota</taxon>
        <taxon>Alphaproteobacteria</taxon>
        <taxon>Hyphomicrobiales</taxon>
        <taxon>Xanthobacteraceae</taxon>
        <taxon>Ancylobacter</taxon>
    </lineage>
</organism>
<sequence>MAVHPCRLSNGKGLDAMRATFPTRLTTRIAGAAAVLGLVAAAIPTFGSAQELTAPTGPWACEQEPFVSEPGPAFDPTAIRLVAGLLLSAQETALGIRSDQMDAWRGYTTALIALLPSGERLERWTQEKQRAEAQAFDLAQDIAGAAIERAEKARALQDAVSTLKAALTPEQMSMAKQMQTTLVERIIRFLQWRRSEAPGMPL</sequence>
<comment type="caution">
    <text evidence="1">The sequence shown here is derived from an EMBL/GenBank/DDBJ whole genome shotgun (WGS) entry which is preliminary data.</text>
</comment>
<dbReference type="RefSeq" id="WP_306889449.1">
    <property type="nucleotide sequence ID" value="NZ_JAUSVR010000004.1"/>
</dbReference>
<reference evidence="1 2" key="1">
    <citation type="submission" date="2023-07" db="EMBL/GenBank/DDBJ databases">
        <title>Genomic Encyclopedia of Type Strains, Phase IV (KMG-IV): sequencing the most valuable type-strain genomes for metagenomic binning, comparative biology and taxonomic classification.</title>
        <authorList>
            <person name="Goeker M."/>
        </authorList>
    </citation>
    <scope>NUCLEOTIDE SEQUENCE [LARGE SCALE GENOMIC DNA]</scope>
    <source>
        <strain evidence="1 2">DSM 15561</strain>
    </source>
</reference>
<proteinExistence type="predicted"/>
<evidence type="ECO:0008006" key="3">
    <source>
        <dbReference type="Google" id="ProtNLM"/>
    </source>
</evidence>
<dbReference type="EMBL" id="JAUSVR010000004">
    <property type="protein sequence ID" value="MDQ0510727.1"/>
    <property type="molecule type" value="Genomic_DNA"/>
</dbReference>
<evidence type="ECO:0000313" key="2">
    <source>
        <dbReference type="Proteomes" id="UP001235094"/>
    </source>
</evidence>
<gene>
    <name evidence="1" type="ORF">QOZ99_001615</name>
</gene>
<accession>A0ABU0LPU5</accession>
<keyword evidence="2" id="KW-1185">Reference proteome</keyword>
<evidence type="ECO:0000313" key="1">
    <source>
        <dbReference type="EMBL" id="MDQ0510727.1"/>
    </source>
</evidence>
<name>A0ABU0LPU5_9HYPH</name>
<dbReference type="Proteomes" id="UP001235094">
    <property type="component" value="Unassembled WGS sequence"/>
</dbReference>